<keyword evidence="15" id="KW-0560">Oxidoreductase</keyword>
<dbReference type="InterPro" id="IPR022407">
    <property type="entry name" value="OxRdtase_Mopterin_BS"/>
</dbReference>
<dbReference type="InterPro" id="IPR036374">
    <property type="entry name" value="OxRdtase_Mopterin-bd_sf"/>
</dbReference>
<dbReference type="Pfam" id="PF03404">
    <property type="entry name" value="Mo-co_dimer"/>
    <property type="match status" value="1"/>
</dbReference>
<comment type="similarity">
    <text evidence="5">Belongs to the nitrate reductase family.</text>
</comment>
<gene>
    <name evidence="22" type="ORF">OKA104_LOCUS637</name>
    <name evidence="21" type="ORF">VCS650_LOCUS9106</name>
</gene>
<dbReference type="SUPFAM" id="SSF56524">
    <property type="entry name" value="Oxidoreductase molybdopterin-binding domain"/>
    <property type="match status" value="1"/>
</dbReference>
<evidence type="ECO:0000256" key="12">
    <source>
        <dbReference type="ARBA" id="ARBA00022723"/>
    </source>
</evidence>
<dbReference type="Proteomes" id="UP000663881">
    <property type="component" value="Unassembled WGS sequence"/>
</dbReference>
<dbReference type="PRINTS" id="PR00407">
    <property type="entry name" value="EUMOPTERIN"/>
</dbReference>
<reference evidence="21" key="1">
    <citation type="submission" date="2021-02" db="EMBL/GenBank/DDBJ databases">
        <authorList>
            <person name="Nowell W R."/>
        </authorList>
    </citation>
    <scope>NUCLEOTIDE SEQUENCE</scope>
</reference>
<evidence type="ECO:0000256" key="3">
    <source>
        <dbReference type="ARBA" id="ARBA00001974"/>
    </source>
</evidence>
<keyword evidence="9" id="KW-0500">Molybdenum</keyword>
<evidence type="ECO:0000256" key="2">
    <source>
        <dbReference type="ARBA" id="ARBA00001971"/>
    </source>
</evidence>
<evidence type="ECO:0000313" key="22">
    <source>
        <dbReference type="EMBL" id="CAF3486421.1"/>
    </source>
</evidence>
<keyword evidence="10" id="KW-0349">Heme</keyword>
<dbReference type="FunFam" id="3.90.420.10:FF:000005">
    <property type="entry name" value="Nitrate reductase"/>
    <property type="match status" value="1"/>
</dbReference>
<evidence type="ECO:0000256" key="13">
    <source>
        <dbReference type="ARBA" id="ARBA00022827"/>
    </source>
</evidence>
<dbReference type="PANTHER" id="PTHR19372:SF7">
    <property type="entry name" value="SULFITE OXIDASE, MITOCHONDRIAL"/>
    <property type="match status" value="1"/>
</dbReference>
<comment type="cofactor">
    <cofactor evidence="3">
        <name>FAD</name>
        <dbReference type="ChEBI" id="CHEBI:57692"/>
    </cofactor>
</comment>
<dbReference type="PANTHER" id="PTHR19372">
    <property type="entry name" value="SULFITE REDUCTASE"/>
    <property type="match status" value="1"/>
</dbReference>
<dbReference type="InterPro" id="IPR008335">
    <property type="entry name" value="Mopterin_OxRdtase_euk"/>
</dbReference>
<protein>
    <recommendedName>
        <fullName evidence="8">Nitrate reductase [NADPH]</fullName>
        <ecNumber evidence="7">1.7.1.3</ecNumber>
    </recommendedName>
</protein>
<keyword evidence="14" id="KW-0521">NADP</keyword>
<dbReference type="GO" id="GO:0030151">
    <property type="term" value="F:molybdenum ion binding"/>
    <property type="evidence" value="ECO:0007669"/>
    <property type="project" value="InterPro"/>
</dbReference>
<evidence type="ECO:0000256" key="4">
    <source>
        <dbReference type="ARBA" id="ARBA00003838"/>
    </source>
</evidence>
<keyword evidence="17" id="KW-0534">Nitrate assimilation</keyword>
<dbReference type="SUPFAM" id="SSF81296">
    <property type="entry name" value="E set domains"/>
    <property type="match status" value="1"/>
</dbReference>
<dbReference type="GO" id="GO:0042128">
    <property type="term" value="P:nitrate assimilation"/>
    <property type="evidence" value="ECO:0007669"/>
    <property type="project" value="UniProtKB-KW"/>
</dbReference>
<evidence type="ECO:0000256" key="14">
    <source>
        <dbReference type="ARBA" id="ARBA00022857"/>
    </source>
</evidence>
<comment type="function">
    <text evidence="4">Nitrate reductase is a key enzyme involved in the first step of nitrate assimilation in plants, fungi and bacteria.</text>
</comment>
<feature type="domain" description="Moybdenum cofactor oxidoreductase dimerisation" evidence="20">
    <location>
        <begin position="312"/>
        <end position="407"/>
    </location>
</feature>
<dbReference type="AlphaFoldDB" id="A0A813ZFM8"/>
<evidence type="ECO:0000256" key="9">
    <source>
        <dbReference type="ARBA" id="ARBA00022505"/>
    </source>
</evidence>
<dbReference type="GO" id="GO:0006790">
    <property type="term" value="P:sulfur compound metabolic process"/>
    <property type="evidence" value="ECO:0007669"/>
    <property type="project" value="TreeGrafter"/>
</dbReference>
<sequence length="407" mass="45852">MTTSTLTCSNNKENNVEDFHSKSSKLEIDGDSKQINSSTKTISFPLPLETEKPSKILECDKKTADAHVPRDSRLIRLTGVHPFNCEAPLSVLYDSGFLTPTELWYVRNHGAVPEVLDSDILNWEFRVEGMVEKPITLKLAELLTFNQITIPITMVCAGNRRKEQNVIRKGNGFNWGSAGVSTALFTGVLINEVIKLAQPKHTAKYMCMEGADKLPNGYYGTSIPLSTAMNPAMGVILAHKMNGESLAPDHGRPLRIVIPGEIGGRSVKWLKRIIITEEPSDNWYHIYDNRVLPTMVTPEIAAENNSWYNDERYALYNLNVQSVICYPAHEEIVKIEENNSYNIRGYAYNGGGIRIGRVEISLDQGHTWQLAKIDYPEDLYRKAIHAPQLFGGKLDMPNREQCFCWCF</sequence>
<dbReference type="Proteomes" id="UP000663891">
    <property type="component" value="Unassembled WGS sequence"/>
</dbReference>
<dbReference type="InterPro" id="IPR000572">
    <property type="entry name" value="OxRdtase_Mopterin-bd_dom"/>
</dbReference>
<evidence type="ECO:0000256" key="5">
    <source>
        <dbReference type="ARBA" id="ARBA00006253"/>
    </source>
</evidence>
<evidence type="ECO:0000256" key="10">
    <source>
        <dbReference type="ARBA" id="ARBA00022617"/>
    </source>
</evidence>
<evidence type="ECO:0000259" key="19">
    <source>
        <dbReference type="Pfam" id="PF00174"/>
    </source>
</evidence>
<evidence type="ECO:0000256" key="16">
    <source>
        <dbReference type="ARBA" id="ARBA00023004"/>
    </source>
</evidence>
<evidence type="ECO:0000313" key="21">
    <source>
        <dbReference type="EMBL" id="CAF0897283.1"/>
    </source>
</evidence>
<dbReference type="GO" id="GO:0050464">
    <property type="term" value="F:nitrate reductase (NADPH) activity"/>
    <property type="evidence" value="ECO:0007669"/>
    <property type="project" value="UniProtKB-EC"/>
</dbReference>
<keyword evidence="12" id="KW-0479">Metal-binding</keyword>
<dbReference type="OrthoDB" id="10051395at2759"/>
<dbReference type="Pfam" id="PF00174">
    <property type="entry name" value="Oxidored_molyb"/>
    <property type="match status" value="1"/>
</dbReference>
<accession>A0A813ZFM8</accession>
<dbReference type="Gene3D" id="2.60.40.650">
    <property type="match status" value="1"/>
</dbReference>
<comment type="subunit">
    <text evidence="6">Homodimer.</text>
</comment>
<evidence type="ECO:0000256" key="6">
    <source>
        <dbReference type="ARBA" id="ARBA00011738"/>
    </source>
</evidence>
<dbReference type="InterPro" id="IPR014756">
    <property type="entry name" value="Ig_E-set"/>
</dbReference>
<evidence type="ECO:0000256" key="8">
    <source>
        <dbReference type="ARBA" id="ARBA00015499"/>
    </source>
</evidence>
<evidence type="ECO:0000256" key="18">
    <source>
        <dbReference type="ARBA" id="ARBA00049155"/>
    </source>
</evidence>
<dbReference type="EC" id="1.7.1.3" evidence="7"/>
<evidence type="ECO:0000313" key="23">
    <source>
        <dbReference type="Proteomes" id="UP000663891"/>
    </source>
</evidence>
<comment type="caution">
    <text evidence="21">The sequence shown here is derived from an EMBL/GenBank/DDBJ whole genome shotgun (WGS) entry which is preliminary data.</text>
</comment>
<organism evidence="21 23">
    <name type="scientific">Adineta steineri</name>
    <dbReference type="NCBI Taxonomy" id="433720"/>
    <lineage>
        <taxon>Eukaryota</taxon>
        <taxon>Metazoa</taxon>
        <taxon>Spiralia</taxon>
        <taxon>Gnathifera</taxon>
        <taxon>Rotifera</taxon>
        <taxon>Eurotatoria</taxon>
        <taxon>Bdelloidea</taxon>
        <taxon>Adinetida</taxon>
        <taxon>Adinetidae</taxon>
        <taxon>Adineta</taxon>
    </lineage>
</organism>
<dbReference type="Gene3D" id="3.90.420.10">
    <property type="entry name" value="Oxidoreductase, molybdopterin-binding domain"/>
    <property type="match status" value="1"/>
</dbReference>
<feature type="domain" description="Oxidoreductase molybdopterin-binding" evidence="19">
    <location>
        <begin position="109"/>
        <end position="284"/>
    </location>
</feature>
<evidence type="ECO:0000256" key="15">
    <source>
        <dbReference type="ARBA" id="ARBA00023002"/>
    </source>
</evidence>
<dbReference type="GO" id="GO:0008482">
    <property type="term" value="F:sulfite oxidase activity"/>
    <property type="evidence" value="ECO:0007669"/>
    <property type="project" value="TreeGrafter"/>
</dbReference>
<evidence type="ECO:0000256" key="7">
    <source>
        <dbReference type="ARBA" id="ARBA00012673"/>
    </source>
</evidence>
<comment type="cofactor">
    <cofactor evidence="2">
        <name>heme</name>
        <dbReference type="ChEBI" id="CHEBI:30413"/>
    </cofactor>
</comment>
<evidence type="ECO:0000259" key="20">
    <source>
        <dbReference type="Pfam" id="PF03404"/>
    </source>
</evidence>
<comment type="catalytic activity">
    <reaction evidence="18">
        <text>nitrite + NADP(+) + H2O = nitrate + NADPH + H(+)</text>
        <dbReference type="Rhea" id="RHEA:19061"/>
        <dbReference type="ChEBI" id="CHEBI:15377"/>
        <dbReference type="ChEBI" id="CHEBI:15378"/>
        <dbReference type="ChEBI" id="CHEBI:16301"/>
        <dbReference type="ChEBI" id="CHEBI:17632"/>
        <dbReference type="ChEBI" id="CHEBI:57783"/>
        <dbReference type="ChEBI" id="CHEBI:58349"/>
        <dbReference type="EC" id="1.7.1.3"/>
    </reaction>
</comment>
<dbReference type="PROSITE" id="PS00559">
    <property type="entry name" value="MOLYBDOPTERIN_EUK"/>
    <property type="match status" value="1"/>
</dbReference>
<dbReference type="GO" id="GO:0020037">
    <property type="term" value="F:heme binding"/>
    <property type="evidence" value="ECO:0007669"/>
    <property type="project" value="TreeGrafter"/>
</dbReference>
<evidence type="ECO:0000256" key="11">
    <source>
        <dbReference type="ARBA" id="ARBA00022630"/>
    </source>
</evidence>
<dbReference type="EMBL" id="CAJOAY010000013">
    <property type="protein sequence ID" value="CAF3486421.1"/>
    <property type="molecule type" value="Genomic_DNA"/>
</dbReference>
<keyword evidence="13" id="KW-0274">FAD</keyword>
<keyword evidence="11" id="KW-0285">Flavoprotein</keyword>
<keyword evidence="16" id="KW-0408">Iron</keyword>
<name>A0A813ZFM8_9BILA</name>
<comment type="cofactor">
    <cofactor evidence="1">
        <name>Mo-molybdopterin</name>
        <dbReference type="ChEBI" id="CHEBI:71302"/>
    </cofactor>
</comment>
<dbReference type="GO" id="GO:0043546">
    <property type="term" value="F:molybdopterin cofactor binding"/>
    <property type="evidence" value="ECO:0007669"/>
    <property type="project" value="InterPro"/>
</dbReference>
<evidence type="ECO:0000256" key="17">
    <source>
        <dbReference type="ARBA" id="ARBA00023063"/>
    </source>
</evidence>
<proteinExistence type="inferred from homology"/>
<evidence type="ECO:0000256" key="1">
    <source>
        <dbReference type="ARBA" id="ARBA00001924"/>
    </source>
</evidence>
<dbReference type="InterPro" id="IPR005066">
    <property type="entry name" value="MoCF_OxRdtse_dimer"/>
</dbReference>
<dbReference type="EMBL" id="CAJNON010000062">
    <property type="protein sequence ID" value="CAF0897283.1"/>
    <property type="molecule type" value="Genomic_DNA"/>
</dbReference>